<dbReference type="AlphaFoldDB" id="A0A1I2CCB1"/>
<dbReference type="GO" id="GO:0016020">
    <property type="term" value="C:membrane"/>
    <property type="evidence" value="ECO:0007669"/>
    <property type="project" value="InterPro"/>
</dbReference>
<keyword evidence="2" id="KW-1133">Transmembrane helix</keyword>
<dbReference type="Pfam" id="PF00892">
    <property type="entry name" value="EamA"/>
    <property type="match status" value="1"/>
</dbReference>
<dbReference type="EMBL" id="FONZ01000001">
    <property type="protein sequence ID" value="SFE65858.1"/>
    <property type="molecule type" value="Genomic_DNA"/>
</dbReference>
<sequence>MTNPPDGHPTGLGRVPVPFLFLTSGAAQYYGAALAVGLFAVVGAPEVAWLRIAASAVLLLAWRRPFGRARRGMWTRRSLGAAALFGIVLAGMNISFYVALDHLALGTAVAIEFLGPVAVAAVTGRTVRERAAIAVAGLGVVLLAGATLGGTVDGGEPVVGLVAIGVAAACWAGYILLGRRLAVRGDGVTMLAVAMSAGALAFAPVLGPRAITAVPDLSLAAVVVGIAVLSSVVPYALEQVILPRLSAAAFATMLALLPATAALVGALALAQLPSAVEVVGLVCVCGAIIMTAPRRR</sequence>
<dbReference type="Proteomes" id="UP000198520">
    <property type="component" value="Unassembled WGS sequence"/>
</dbReference>
<keyword evidence="2" id="KW-0472">Membrane</keyword>
<reference evidence="5" key="1">
    <citation type="submission" date="2016-10" db="EMBL/GenBank/DDBJ databases">
        <authorList>
            <person name="Varghese N."/>
            <person name="Submissions S."/>
        </authorList>
    </citation>
    <scope>NUCLEOTIDE SEQUENCE [LARGE SCALE GENOMIC DNA]</scope>
    <source>
        <strain evidence="5">DSM 19083</strain>
    </source>
</reference>
<dbReference type="STRING" id="285351.SAMN04488035_0060"/>
<name>A0A1I2CCB1_9MICO</name>
<evidence type="ECO:0000313" key="4">
    <source>
        <dbReference type="EMBL" id="SFE65858.1"/>
    </source>
</evidence>
<accession>A0A1I2CCB1</accession>
<dbReference type="RefSeq" id="WP_229828370.1">
    <property type="nucleotide sequence ID" value="NZ_BNAN01000001.1"/>
</dbReference>
<evidence type="ECO:0000259" key="3">
    <source>
        <dbReference type="Pfam" id="PF00892"/>
    </source>
</evidence>
<proteinExistence type="inferred from homology"/>
<feature type="transmembrane region" description="Helical" evidence="2">
    <location>
        <begin position="104"/>
        <end position="124"/>
    </location>
</feature>
<feature type="transmembrane region" description="Helical" evidence="2">
    <location>
        <begin position="19"/>
        <end position="42"/>
    </location>
</feature>
<feature type="domain" description="EamA" evidence="3">
    <location>
        <begin position="160"/>
        <end position="291"/>
    </location>
</feature>
<feature type="transmembrane region" description="Helical" evidence="2">
    <location>
        <begin position="131"/>
        <end position="152"/>
    </location>
</feature>
<keyword evidence="2" id="KW-0812">Transmembrane</keyword>
<feature type="transmembrane region" description="Helical" evidence="2">
    <location>
        <begin position="249"/>
        <end position="269"/>
    </location>
</feature>
<protein>
    <submittedName>
        <fullName evidence="4">Inner membrane transporter RhtA</fullName>
    </submittedName>
</protein>
<feature type="transmembrane region" description="Helical" evidence="2">
    <location>
        <begin position="78"/>
        <end position="98"/>
    </location>
</feature>
<organism evidence="4 5">
    <name type="scientific">Flavimobilis marinus</name>
    <dbReference type="NCBI Taxonomy" id="285351"/>
    <lineage>
        <taxon>Bacteria</taxon>
        <taxon>Bacillati</taxon>
        <taxon>Actinomycetota</taxon>
        <taxon>Actinomycetes</taxon>
        <taxon>Micrococcales</taxon>
        <taxon>Jonesiaceae</taxon>
        <taxon>Flavimobilis</taxon>
    </lineage>
</organism>
<feature type="transmembrane region" description="Helical" evidence="2">
    <location>
        <begin position="275"/>
        <end position="292"/>
    </location>
</feature>
<evidence type="ECO:0000256" key="2">
    <source>
        <dbReference type="SAM" id="Phobius"/>
    </source>
</evidence>
<dbReference type="InterPro" id="IPR000620">
    <property type="entry name" value="EamA_dom"/>
</dbReference>
<gene>
    <name evidence="4" type="ORF">SAMN04488035_0060</name>
</gene>
<feature type="transmembrane region" description="Helical" evidence="2">
    <location>
        <begin position="189"/>
        <end position="211"/>
    </location>
</feature>
<feature type="transmembrane region" description="Helical" evidence="2">
    <location>
        <begin position="217"/>
        <end position="237"/>
    </location>
</feature>
<feature type="transmembrane region" description="Helical" evidence="2">
    <location>
        <begin position="158"/>
        <end position="177"/>
    </location>
</feature>
<evidence type="ECO:0000313" key="5">
    <source>
        <dbReference type="Proteomes" id="UP000198520"/>
    </source>
</evidence>
<comment type="similarity">
    <text evidence="1">Belongs to the EamA transporter family.</text>
</comment>
<evidence type="ECO:0000256" key="1">
    <source>
        <dbReference type="ARBA" id="ARBA00007362"/>
    </source>
</evidence>
<keyword evidence="5" id="KW-1185">Reference proteome</keyword>